<comment type="caution">
    <text evidence="2">The sequence shown here is derived from an EMBL/GenBank/DDBJ whole genome shotgun (WGS) entry which is preliminary data.</text>
</comment>
<sequence>MTEWNLSRYLNPRKLSLWHSQSHFAGHPTVKAVRQVFVRKGQRIKDITKAKQRKAQFQFIDAGAAHGRAAAPPRALNIYPRYGEESTSGPSQTPHKRPRSLLHTKIYGKMIAHQNRLPLKPLQSSVHMLGAEEDFNMARNPFCIFTPWNPRCHPPKPPGPKSGRPRPPWSPWPPKPPWSAWPPKPPWTPGPPKPPRPHKPPGPPWR</sequence>
<feature type="compositionally biased region" description="Pro residues" evidence="1">
    <location>
        <begin position="155"/>
        <end position="206"/>
    </location>
</feature>
<accession>A0A644YX95</accession>
<protein>
    <submittedName>
        <fullName evidence="2">Uncharacterized protein</fullName>
    </submittedName>
</protein>
<dbReference type="AlphaFoldDB" id="A0A644YX95"/>
<gene>
    <name evidence="2" type="ORF">SDC9_79496</name>
</gene>
<name>A0A644YX95_9ZZZZ</name>
<dbReference type="EMBL" id="VSSQ01006505">
    <property type="protein sequence ID" value="MPM32929.1"/>
    <property type="molecule type" value="Genomic_DNA"/>
</dbReference>
<proteinExistence type="predicted"/>
<evidence type="ECO:0000256" key="1">
    <source>
        <dbReference type="SAM" id="MobiDB-lite"/>
    </source>
</evidence>
<evidence type="ECO:0000313" key="2">
    <source>
        <dbReference type="EMBL" id="MPM32929.1"/>
    </source>
</evidence>
<organism evidence="2">
    <name type="scientific">bioreactor metagenome</name>
    <dbReference type="NCBI Taxonomy" id="1076179"/>
    <lineage>
        <taxon>unclassified sequences</taxon>
        <taxon>metagenomes</taxon>
        <taxon>ecological metagenomes</taxon>
    </lineage>
</organism>
<feature type="region of interest" description="Disordered" evidence="1">
    <location>
        <begin position="148"/>
        <end position="206"/>
    </location>
</feature>
<reference evidence="2" key="1">
    <citation type="submission" date="2019-08" db="EMBL/GenBank/DDBJ databases">
        <authorList>
            <person name="Kucharzyk K."/>
            <person name="Murdoch R.W."/>
            <person name="Higgins S."/>
            <person name="Loffler F."/>
        </authorList>
    </citation>
    <scope>NUCLEOTIDE SEQUENCE</scope>
</reference>